<evidence type="ECO:0000256" key="6">
    <source>
        <dbReference type="ARBA" id="ARBA00022692"/>
    </source>
</evidence>
<evidence type="ECO:0000256" key="9">
    <source>
        <dbReference type="ARBA" id="ARBA00023287"/>
    </source>
</evidence>
<accession>A0A1H2QPZ5</accession>
<keyword evidence="8 10" id="KW-0472">Membrane</keyword>
<dbReference type="InterPro" id="IPR022346">
    <property type="entry name" value="T2SS_GspH"/>
</dbReference>
<dbReference type="GO" id="GO:0015627">
    <property type="term" value="C:type II protein secretion system complex"/>
    <property type="evidence" value="ECO:0007669"/>
    <property type="project" value="InterPro"/>
</dbReference>
<proteinExistence type="predicted"/>
<evidence type="ECO:0000256" key="4">
    <source>
        <dbReference type="ARBA" id="ARBA00022481"/>
    </source>
</evidence>
<keyword evidence="13" id="KW-1185">Reference proteome</keyword>
<dbReference type="RefSeq" id="WP_091734966.1">
    <property type="nucleotide sequence ID" value="NZ_FNNQ01000001.1"/>
</dbReference>
<evidence type="ECO:0000313" key="13">
    <source>
        <dbReference type="Proteomes" id="UP000198534"/>
    </source>
</evidence>
<evidence type="ECO:0000256" key="7">
    <source>
        <dbReference type="ARBA" id="ARBA00022989"/>
    </source>
</evidence>
<feature type="domain" description="General secretion pathway GspH" evidence="11">
    <location>
        <begin position="52"/>
        <end position="138"/>
    </location>
</feature>
<keyword evidence="5" id="KW-0997">Cell inner membrane</keyword>
<reference evidence="12 13" key="1">
    <citation type="submission" date="2016-10" db="EMBL/GenBank/DDBJ databases">
        <authorList>
            <person name="de Groot N.N."/>
        </authorList>
    </citation>
    <scope>NUCLEOTIDE SEQUENCE [LARGE SCALE GENOMIC DNA]</scope>
    <source>
        <strain evidence="12 13">DSM 45610</strain>
    </source>
</reference>
<protein>
    <submittedName>
        <fullName evidence="12">Prepilin-type N-terminal cleavage/methylation domain-containing protein</fullName>
    </submittedName>
</protein>
<evidence type="ECO:0000259" key="11">
    <source>
        <dbReference type="Pfam" id="PF12019"/>
    </source>
</evidence>
<gene>
    <name evidence="12" type="ORF">SAMN05444487_101277</name>
</gene>
<sequence>MGIRRVLKEQQGWTLVELSLTLAMIGLLAILALPAFVQWGDRLDRELFLGGLAADLRFAQTQARLTEEETLLVLDASKHRYTVKQGDHLLRNEKIPSRFQLTSNYPRSRVIFRRSGQVRGGTFVLYTRGKRVGRVVVQVASGRPRVEVDP</sequence>
<dbReference type="InterPro" id="IPR045584">
    <property type="entry name" value="Pilin-like"/>
</dbReference>
<keyword evidence="3" id="KW-1003">Cell membrane</keyword>
<evidence type="ECO:0000256" key="5">
    <source>
        <dbReference type="ARBA" id="ARBA00022519"/>
    </source>
</evidence>
<comment type="subcellular location">
    <subcellularLocation>
        <location evidence="2">Cell inner membrane</location>
        <topology evidence="2">Single-pass membrane protein</topology>
    </subcellularLocation>
    <subcellularLocation>
        <location evidence="1">Cell surface</location>
    </subcellularLocation>
</comment>
<feature type="transmembrane region" description="Helical" evidence="10">
    <location>
        <begin position="12"/>
        <end position="37"/>
    </location>
</feature>
<keyword evidence="7 10" id="KW-1133">Transmembrane helix</keyword>
<evidence type="ECO:0000256" key="3">
    <source>
        <dbReference type="ARBA" id="ARBA00022475"/>
    </source>
</evidence>
<dbReference type="GO" id="GO:0030420">
    <property type="term" value="P:establishment of competence for transformation"/>
    <property type="evidence" value="ECO:0007669"/>
    <property type="project" value="UniProtKB-KW"/>
</dbReference>
<dbReference type="Pfam" id="PF12019">
    <property type="entry name" value="GspH"/>
    <property type="match status" value="1"/>
</dbReference>
<name>A0A1H2QPZ5_9BACL</name>
<keyword evidence="4" id="KW-0488">Methylation</keyword>
<organism evidence="12 13">
    <name type="scientific">Marininema mesophilum</name>
    <dbReference type="NCBI Taxonomy" id="1048340"/>
    <lineage>
        <taxon>Bacteria</taxon>
        <taxon>Bacillati</taxon>
        <taxon>Bacillota</taxon>
        <taxon>Bacilli</taxon>
        <taxon>Bacillales</taxon>
        <taxon>Thermoactinomycetaceae</taxon>
        <taxon>Marininema</taxon>
    </lineage>
</organism>
<evidence type="ECO:0000256" key="2">
    <source>
        <dbReference type="ARBA" id="ARBA00004377"/>
    </source>
</evidence>
<dbReference type="InterPro" id="IPR012902">
    <property type="entry name" value="N_methyl_site"/>
</dbReference>
<dbReference type="GO" id="GO:0009986">
    <property type="term" value="C:cell surface"/>
    <property type="evidence" value="ECO:0007669"/>
    <property type="project" value="UniProtKB-SubCell"/>
</dbReference>
<dbReference type="Proteomes" id="UP000198534">
    <property type="component" value="Unassembled WGS sequence"/>
</dbReference>
<keyword evidence="6 10" id="KW-0812">Transmembrane</keyword>
<dbReference type="STRING" id="1048340.SAMN05444487_101277"/>
<dbReference type="SUPFAM" id="SSF54523">
    <property type="entry name" value="Pili subunits"/>
    <property type="match status" value="1"/>
</dbReference>
<dbReference type="NCBIfam" id="TIGR02532">
    <property type="entry name" value="IV_pilin_GFxxxE"/>
    <property type="match status" value="1"/>
</dbReference>
<dbReference type="EMBL" id="FNNQ01000001">
    <property type="protein sequence ID" value="SDW09201.1"/>
    <property type="molecule type" value="Genomic_DNA"/>
</dbReference>
<evidence type="ECO:0000256" key="8">
    <source>
        <dbReference type="ARBA" id="ARBA00023136"/>
    </source>
</evidence>
<dbReference type="AlphaFoldDB" id="A0A1H2QPZ5"/>
<dbReference type="GO" id="GO:0015628">
    <property type="term" value="P:protein secretion by the type II secretion system"/>
    <property type="evidence" value="ECO:0007669"/>
    <property type="project" value="InterPro"/>
</dbReference>
<keyword evidence="9" id="KW-0178">Competence</keyword>
<evidence type="ECO:0000256" key="1">
    <source>
        <dbReference type="ARBA" id="ARBA00004241"/>
    </source>
</evidence>
<evidence type="ECO:0000256" key="10">
    <source>
        <dbReference type="SAM" id="Phobius"/>
    </source>
</evidence>
<dbReference type="GO" id="GO:0005886">
    <property type="term" value="C:plasma membrane"/>
    <property type="evidence" value="ECO:0007669"/>
    <property type="project" value="UniProtKB-SubCell"/>
</dbReference>
<dbReference type="OrthoDB" id="2990208at2"/>
<evidence type="ECO:0000313" key="12">
    <source>
        <dbReference type="EMBL" id="SDW09201.1"/>
    </source>
</evidence>